<evidence type="ECO:0000259" key="15">
    <source>
        <dbReference type="PROSITE" id="PS50188"/>
    </source>
</evidence>
<feature type="repeat" description="RCC1" evidence="13">
    <location>
        <begin position="565"/>
        <end position="615"/>
    </location>
</feature>
<dbReference type="InterPro" id="IPR015943">
    <property type="entry name" value="WD40/YVTN_repeat-like_dom_sf"/>
</dbReference>
<feature type="compositionally biased region" description="Polar residues" evidence="14">
    <location>
        <begin position="2179"/>
        <end position="2190"/>
    </location>
</feature>
<dbReference type="PROSITE" id="PS50237">
    <property type="entry name" value="HECT"/>
    <property type="match status" value="1"/>
</dbReference>
<feature type="compositionally biased region" description="Low complexity" evidence="14">
    <location>
        <begin position="3343"/>
        <end position="3378"/>
    </location>
</feature>
<feature type="repeat" description="RCC1" evidence="13">
    <location>
        <begin position="616"/>
        <end position="668"/>
    </location>
</feature>
<feature type="repeat" description="RCC1" evidence="13">
    <location>
        <begin position="4135"/>
        <end position="4186"/>
    </location>
</feature>
<dbReference type="PROSITE" id="PS00678">
    <property type="entry name" value="WD_REPEATS_1"/>
    <property type="match status" value="1"/>
</dbReference>
<feature type="compositionally biased region" description="Low complexity" evidence="14">
    <location>
        <begin position="1346"/>
        <end position="1357"/>
    </location>
</feature>
<dbReference type="Pfam" id="PF00632">
    <property type="entry name" value="HECT"/>
    <property type="match status" value="1"/>
</dbReference>
<keyword evidence="8" id="KW-0808">Transferase</keyword>
<dbReference type="InterPro" id="IPR003877">
    <property type="entry name" value="SPRY_dom"/>
</dbReference>
<dbReference type="PROSITE" id="PS50294">
    <property type="entry name" value="WD_REPEATS_REGION"/>
    <property type="match status" value="2"/>
</dbReference>
<accession>A0ABD0JBE7</accession>
<dbReference type="PROSITE" id="PS50082">
    <property type="entry name" value="WD_REPEATS_2"/>
    <property type="match status" value="2"/>
</dbReference>
<keyword evidence="5" id="KW-0963">Cytoplasm</keyword>
<evidence type="ECO:0000256" key="7">
    <source>
        <dbReference type="ARBA" id="ARBA00022574"/>
    </source>
</evidence>
<dbReference type="SMART" id="SM00449">
    <property type="entry name" value="SPRY"/>
    <property type="match status" value="1"/>
</dbReference>
<evidence type="ECO:0000256" key="2">
    <source>
        <dbReference type="ARBA" id="ARBA00004496"/>
    </source>
</evidence>
<evidence type="ECO:0000313" key="18">
    <source>
        <dbReference type="Proteomes" id="UP001519460"/>
    </source>
</evidence>
<feature type="repeat" description="RCC1" evidence="13">
    <location>
        <begin position="4344"/>
        <end position="4396"/>
    </location>
</feature>
<dbReference type="InterPro" id="IPR001680">
    <property type="entry name" value="WD40_rpt"/>
</dbReference>
<dbReference type="InterPro" id="IPR036322">
    <property type="entry name" value="WD40_repeat_dom_sf"/>
</dbReference>
<feature type="compositionally biased region" description="Polar residues" evidence="14">
    <location>
        <begin position="1235"/>
        <end position="1246"/>
    </location>
</feature>
<feature type="compositionally biased region" description="Basic and acidic residues" evidence="14">
    <location>
        <begin position="2413"/>
        <end position="2422"/>
    </location>
</feature>
<feature type="region of interest" description="Disordered" evidence="14">
    <location>
        <begin position="2851"/>
        <end position="2872"/>
    </location>
</feature>
<comment type="subcellular location">
    <subcellularLocation>
        <location evidence="2">Cytoplasm</location>
    </subcellularLocation>
</comment>
<dbReference type="Pfam" id="PF00415">
    <property type="entry name" value="RCC1"/>
    <property type="match status" value="4"/>
</dbReference>
<dbReference type="InterPro" id="IPR009091">
    <property type="entry name" value="RCC1/BLIP-II"/>
</dbReference>
<dbReference type="SUPFAM" id="SSF50978">
    <property type="entry name" value="WD40 repeat-like"/>
    <property type="match status" value="1"/>
</dbReference>
<dbReference type="InterPro" id="IPR035983">
    <property type="entry name" value="Hect_E3_ubiquitin_ligase"/>
</dbReference>
<comment type="catalytic activity">
    <reaction evidence="1">
        <text>S-ubiquitinyl-[E2 ubiquitin-conjugating enzyme]-L-cysteine + [acceptor protein]-L-lysine = [E2 ubiquitin-conjugating enzyme]-L-cysteine + N(6)-ubiquitinyl-[acceptor protein]-L-lysine.</text>
        <dbReference type="EC" id="2.3.2.26"/>
    </reaction>
</comment>
<dbReference type="Pfam" id="PF12894">
    <property type="entry name" value="ANAPC4_WD40"/>
    <property type="match status" value="1"/>
</dbReference>
<evidence type="ECO:0000256" key="4">
    <source>
        <dbReference type="ARBA" id="ARBA00012485"/>
    </source>
</evidence>
<feature type="region of interest" description="Disordered" evidence="14">
    <location>
        <begin position="2381"/>
        <end position="2422"/>
    </location>
</feature>
<feature type="domain" description="HECT" evidence="16">
    <location>
        <begin position="4534"/>
        <end position="4881"/>
    </location>
</feature>
<feature type="domain" description="B30.2/SPRY" evidence="15">
    <location>
        <begin position="1925"/>
        <end position="2110"/>
    </location>
</feature>
<feature type="repeat" description="RCC1" evidence="13">
    <location>
        <begin position="4187"/>
        <end position="4238"/>
    </location>
</feature>
<feature type="repeat" description="RCC1" evidence="13">
    <location>
        <begin position="462"/>
        <end position="511"/>
    </location>
</feature>
<proteinExistence type="predicted"/>
<evidence type="ECO:0000256" key="14">
    <source>
        <dbReference type="SAM" id="MobiDB-lite"/>
    </source>
</evidence>
<sequence>MAGCKYKLKWFDHLNSSWVTEDCESITYEDDLNALYERLLDNKEVILFPPQAINISGPSLPAFDTESFTVDEQDHLLDSLLASQLFLASVVYSNTPFSLKLRKRQLVLQRIYHAVSQKFHTRQEVSQKAVDAQPNSLASSREKAGVLAVSGSDALIELGVKTGLSLLFSLFRQNWQLSRQTGQLSFCNEVLQTAISIVSSLPPLSLANENRLTSLGTDSLNQVTQFLRSAASPQAGADPTGQQLAAELMLQLTAQRGLLHFLLEWVDLALHVSAAARSEEKRSGGVERQLGRVGRQFFHKVLSDMVQSVGRTGHQVPQPTLSGGGEDSVPMHEAALTLLEKQHQRLWRRAWPQSPERDHLAFGLGQVRERPGGLRGIEAGQFCTFLIHNDLTVSACGKGSYGRLGLGDSNNQALPMKLVFEPKHGIKKISSSKGSDGHTLALSKIKCISAGYRHSAAVTEEGELYTWGEGDYGRLGHGDKASCTVPKLVKDIGEVGQVACGSVHTVAVSQDGKTVWSFGSGDNGKLGHGDMNRYNKPRVIEAFAGMHIRKVACSGQSSLALTSTGQVYAWGSGSCIGCGVAEFTALRPKLIEDLQNIRIVDISSGDSHCLALSHDNEVYAWGNNAMGQCGQGHSQSPITRPRKVVGLEGVMVQQISAGTSHSVAWTALPSDRHVIAWHRPFCVDLQEATFAMLCSFLERYCDGFDVADPPPPFTSRQQHHHFVLLCLRLLSSHLALTLACGLGSEVLGKQTQPLRNLLFRLVDTSTPDCIQQAVSSTLSIGACLLLPPLRERMELLHSLLPQGPGSWDTLTRGQRMQLGIVLTSLQDNMHVATVLGLTASGVAAGDSAHETENEDVRRRQELAVTQNLQLAELLMKTILRNLAAHTERALSNLEKNSDKAPGATPADLSPPPHLHNLLASLQKHLLAYCLHSKNEQMVGLVAKHLQQHLLLLLPVCAEIINHATGIIKFSSAGSPDFHSQLEDVLLMSPAGDMLTHIMTALVVVPVPLVVPVLHEVVALLPCLDTLCRSLPYTSRLELSQLEPSDKSSEDLHGLPWSWMVDLERTCALLIGLCIGSMLHGPPIMPCETQSSFWLAQQLFSNGLNMSVRQLEKLTNSICESVEEGYSERRHLDLDLNLEEETNKLLDLGMGVTTPATVHIMNMMQSYALDQDLDTCELGSEVMLDTVTRFYLAALFRHGNLLSVALDSDEPTSQLESMFLLVYKLRSKLVSYRQPFSTPTAQSSPNPHSKHAVIEGDGGDDHVVSGVQPRGEGLNDSTETIDLDRERRDSDDDDDQEGTIQGDREELSYSEVARRFLQRCIFLLLAVRPPIAEETVSLLQKSDPEKGQSSASTHSTSSPRRRQRRGSLPDISVDLQNEQAQPLREREGVATPTLNSWNVQHLSPQLNSLQKVKEMLRRLRWQQERLHGRSHGQGHDLSPDPAGYPRSMSAEVRPGPWAAEIATFVSCEQRSGRLDEVEPLEVARAMVVQQERAEPLEVARAMVVQQERAESRLYALNQVLELLTTAQEKEQEGTEGPVTTSTTLLNSTHLQLLAGCFGLGSTPDFHILGSHSQLYHYQDLIKTAKAQTQQEIQLAVHRVYEVLIASLVRTHQSSDPALNTRTQLLLSSILALSVKYLPVDISLVVSCRLPATLLELCAPAAMMVPLTLPPVSTCLQPVHMSAILHVASMRLLQIIALSTGIHADRLSTGMVQAVMELLWQRLQCLMQAACPALAVDGDRDADASSVAVSAVGDFLVFLRRVCCNRTVQHRLTEPRWLKALLTIISGTDDRGRLYVDNLRVRLLALQLLTAVLPACDKETDSSTVDFKREVVEELFQSLSDVFWKIPLATAAAATQRKKATLLKGAESLSSSSATTAATTQTTTSITGTLGSSREQSGLTTGTLASCREQNGLASVPASTVFSAGTNVRGTTPGCNKRDAARDQEQVEVEGVMFDPDRCVSCSVENGHTVAHGSGGRGYALASTPMTSGCYQWKFHIVKENRGNEGTCVGVARWPVRDCGHRTTSDMWLYRAYSGNLYHEGELRQALPRFTQGDVITAVLDMDARTLSFARNDQEPQIAFEDLDACELFPVVTFYSSSPGEKVKISDMQVRSTPRELLAGDPMCAPSAAAMTEALVVLLRELHSTAAWAPYVAAKICSTLDAASTWQIAKNASGDGGQTGGRKSQAQSLDSSEPTRRSKYSKSSESKESEFSQQQSDDLDWLCTEIWPCLAVLGGLDRGLRVGGRCLHRPSGKMGVVLGLVRPTAALAKVQWDHGEAHTSDILISNLEPVEMPQLNLDALNGLQARHLHAIMNVAFLREGRLRGDSDANSSSSKAPDSNTSSRKKKEELLAKQAAETEQLMKELDRDIARMLDDDLDSYDHNADKKEYFDEKPAAGKVETSETQTGIENEAASVEARETDERPTALEDQEAVIELCMEDSDSNSEMLSAAPSVGAESSTSTVVPQIRADEMDLDTPGSDLACSAAEAEPEVKECSRPSLEDSGTEASSESAPSTDVASSQTSSEMRSSAEGQGAADSSGDKVEEESPLTASKEVDMITDLTHSREFQAVKLAAVQLVAVKALSNIISCSRFQELLLVPCATLQSDSSPDKSLLEDLAFHQDEDLKMAVRSVVRHLVHRATLPSPFRRSVSLAELERSFTVLHSDIVRTLVEERLGMPSLDDVASQSGREQEESRTSHSKPYMRGTRIPPLSLDSGMGRPAASPTPTSSITDNSQGLSASQQQTSILQYMRTSSSAEDMVSFTRRMFNALKPRLATSSAINGRDVNARTINRLATWMLEHPELSEDEPTLRDILQEPTLSLADDLSGPAAADRLSREMAIEALSERLDNLILSEESSEEPEEYDEIPRPSISRRPRRLTRSRHIDIRSFFAPARDRRENRPERRHEIGEAQPLFDPYDDDFELNDELYGEEGLEDVLSFDPVADTGDLMSYIRRRFGPRVVRCEICAIETNNFNHHMRTAHPGCGGGSEGHGYRSTGVYDNGWFDGVCGTGHPFYLLCQACRECYLQENQMARSSQSDGQENVGARGAPAGQPSMFERHGPAHMMSIGLAAPDLLGAAELKHDNELSFTSEEQLSSAGTDNFQKLLPRLGLTDTRPTPDPVRFTEADPLGARLMSGSSTNVTSAPNTAGAMPKICKIEPRPKCLGDQARNLRSTADRLLALRRTTAATQILLARTLTLYALGFLADSSGSCHLSAALEHLGLADIMQIVRLMSLCASGKMTFTSGSHASRLGTASSSAGGDNPTSLKQLVQLCNQELMTAAMGLNTSSLEDLGSARSLVSHAATLGQSSASFTVVQALVSLLTQGGWHSRLLQAQLFGEKSETHDSPVSPTVSLSPTLPSAAATTTATTPTTASGATPTSVTATSRSNNCWHLQLVNALSACVISARMPSHHRQWSAQQLARALAQTPQPAIVSFLCGGDNQVDLGGDLGAASVVTLEGHQNRVSACKWSHKKQLLASSGHDGTVRIWNLPNKTHAFLQQTCIFHRGEDVRGEELDGFHLSNLCWNSSGRLLAASLEYMVNIFFIGGGRGHLDMQSHWVTALTFPQTRGIEGRLGLTMETVLVGRLDGSLAAIDIIDHSTFRHTELGHCYRSVSVTQLAWFDEDRRFAVGYSDGELALCSRNDLEEPVKVEAHQNSISVLHWDPSGHVLASCATGDPKLRLWAYRGEGLFCVADLVHPSSVATLEWCSMMGIGEQKKLMLAGGCDNGKVCVWTVTQPTGSPPKCYPPKCPRPVEDYDDTHYGENMKAGQHKRLTSKLQVTLTGHIMSLTALSFSPNALMLVTGCAKGWLNIWSLQDGCLLQTYTGIGSVRSLSWFSDRTIASCFSRCKDVILVSYTSDMFVKNRVMAVARKNLKQQGIVGLHQAPCFRSLLQRLPTMLQDQYLHEKPQVLSGDQLLHSQYLQCLAALAVGFGLDTVLCFSPQPLHHVQDTGPLWMERLVSEWQWLLSFSTAIKSAARLLHREPFPPAFRFLAHNSVEEQLDEAYDNKLWDLTMDTQIMSWAVHRPEDWQLGGRCETYVWGSGRHGQMCEGGRIAMTPTKVPSLSNGQQVVCGQNCTFLVQPNGSVLACGEGSYGRLGQGNSDDIHAPALVTSLQGFVVTQVATSVGSDGHSLALTESGEVFSWGDGDYGKLGHGNCYRQKRPKQIEALHGEEVIQVACGFKHSAVVTADGKLYTFGNGDYGRLGHGSTANKKVPERVLSLEHYQIGYVACGLNHTVCVSVDGGTVWAFGDGDYGKLGLGNTTPKSVPTRVELLRGMHIKKVGCGTQFSVALTRDGRVFTWGDNRLIGQPDSHVHSHCKPQEVPELCGYFTDDISVGSEHTLALGSGGEVWGWGVNNDGQLGLGHTNSPVKEPVRITALNGIHIRQISAGRTHSAAWTAPPPPQRIPGTPLPLQLGLPSLVPPQYTALQNCSIDLIRGRLAVLHHFSDLVYSSWRLLDLLPKKDSSGLESGIPGLCEGQLRSVLSPRVYTLPMVRSIGKTMVQGKNCGPQITVQRLSTRGKKCKPVYLQIAQQVVQLKAEDLRLPSRAWKVKLVGEGADDAGGVFDDTITEMCLELESGAVPLLIPTPNSKNESGNNRDRYLLNPAMTGEDSAALWKFMGILFGVAIRTKKPLDLHLAPAIWKLVAGMELKVEDLEEVDHIYIQSLRGIKDLHENGINETNFHEFIPIDCFEGQSSAGNMVAVVPGGKSIPLHFNNRLQYVDSVLQYRLHEWDTQVSWIREGMSWIVPVPLLTLLTAESLEQLVCGTAEVSIEILRKVVRYRGLDENHVLIKWFWTILEDFTNEERIQFLRFISGRTRLPSNPADITQRFQIMTSDRGLDSLPTSQTCFFQLRLPMYSSLDVMRERLRYAIHHCRSIDMDNYMLVRNAEAMHDSDDDGAQFQ</sequence>
<dbReference type="PRINTS" id="PR00633">
    <property type="entry name" value="RCCNDNSATION"/>
</dbReference>
<dbReference type="FunFam" id="2.60.120.920:FF:000015">
    <property type="entry name" value="LOW QUALITY PROTEIN: probable E3 ubiquitin-protein ligase HERC1"/>
    <property type="match status" value="1"/>
</dbReference>
<dbReference type="CDD" id="cd00078">
    <property type="entry name" value="HECTc"/>
    <property type="match status" value="1"/>
</dbReference>
<feature type="region of interest" description="Disordered" evidence="14">
    <location>
        <begin position="2170"/>
        <end position="2210"/>
    </location>
</feature>
<dbReference type="Gene3D" id="2.130.10.30">
    <property type="entry name" value="Regulator of chromosome condensation 1/beta-lactamase-inhibitor protein II"/>
    <property type="match status" value="2"/>
</dbReference>
<evidence type="ECO:0000259" key="16">
    <source>
        <dbReference type="PROSITE" id="PS50237"/>
    </source>
</evidence>
<feature type="compositionally biased region" description="Polar residues" evidence="14">
    <location>
        <begin position="2721"/>
        <end position="2740"/>
    </location>
</feature>
<evidence type="ECO:0000256" key="11">
    <source>
        <dbReference type="PROSITE-ProRule" id="PRU00104"/>
    </source>
</evidence>
<feature type="region of interest" description="Disordered" evidence="14">
    <location>
        <begin position="1871"/>
        <end position="1898"/>
    </location>
</feature>
<evidence type="ECO:0000313" key="17">
    <source>
        <dbReference type="EMBL" id="KAK7467957.1"/>
    </source>
</evidence>
<feature type="compositionally biased region" description="Basic and acidic residues" evidence="14">
    <location>
        <begin position="2381"/>
        <end position="2392"/>
    </location>
</feature>
<dbReference type="Pfam" id="PF00400">
    <property type="entry name" value="WD40"/>
    <property type="match status" value="2"/>
</dbReference>
<feature type="repeat" description="WD" evidence="12">
    <location>
        <begin position="3778"/>
        <end position="3819"/>
    </location>
</feature>
<organism evidence="17 18">
    <name type="scientific">Batillaria attramentaria</name>
    <dbReference type="NCBI Taxonomy" id="370345"/>
    <lineage>
        <taxon>Eukaryota</taxon>
        <taxon>Metazoa</taxon>
        <taxon>Spiralia</taxon>
        <taxon>Lophotrochozoa</taxon>
        <taxon>Mollusca</taxon>
        <taxon>Gastropoda</taxon>
        <taxon>Caenogastropoda</taxon>
        <taxon>Sorbeoconcha</taxon>
        <taxon>Cerithioidea</taxon>
        <taxon>Batillariidae</taxon>
        <taxon>Batillaria</taxon>
    </lineage>
</organism>
<feature type="compositionally biased region" description="Polar residues" evidence="14">
    <location>
        <begin position="2325"/>
        <end position="2339"/>
    </location>
</feature>
<evidence type="ECO:0000256" key="3">
    <source>
        <dbReference type="ARBA" id="ARBA00004906"/>
    </source>
</evidence>
<evidence type="ECO:0000256" key="8">
    <source>
        <dbReference type="ARBA" id="ARBA00022679"/>
    </source>
</evidence>
<feature type="compositionally biased region" description="Acidic residues" evidence="14">
    <location>
        <begin position="2852"/>
        <end position="2861"/>
    </location>
</feature>
<dbReference type="PROSITE" id="PS50188">
    <property type="entry name" value="B302_SPRY"/>
    <property type="match status" value="1"/>
</dbReference>
<dbReference type="InterPro" id="IPR000569">
    <property type="entry name" value="HECT_dom"/>
</dbReference>
<feature type="region of interest" description="Disordered" evidence="14">
    <location>
        <begin position="1337"/>
        <end position="1384"/>
    </location>
</feature>
<dbReference type="GO" id="GO:0005737">
    <property type="term" value="C:cytoplasm"/>
    <property type="evidence" value="ECO:0007669"/>
    <property type="project" value="UniProtKB-SubCell"/>
</dbReference>
<feature type="region of interest" description="Disordered" evidence="14">
    <location>
        <begin position="1425"/>
        <end position="1449"/>
    </location>
</feature>
<feature type="region of interest" description="Disordered" evidence="14">
    <location>
        <begin position="2676"/>
        <end position="2740"/>
    </location>
</feature>
<feature type="compositionally biased region" description="Basic and acidic residues" evidence="14">
    <location>
        <begin position="1425"/>
        <end position="1437"/>
    </location>
</feature>
<dbReference type="FunFam" id="3.30.2410.10:FF:000006">
    <property type="entry name" value="probable E3 ubiquitin-protein ligase HERC1 isoform X2"/>
    <property type="match status" value="1"/>
</dbReference>
<evidence type="ECO:0000256" key="5">
    <source>
        <dbReference type="ARBA" id="ARBA00022490"/>
    </source>
</evidence>
<dbReference type="EMBL" id="JACVVK020000529">
    <property type="protein sequence ID" value="KAK7467957.1"/>
    <property type="molecule type" value="Genomic_DNA"/>
</dbReference>
<protein>
    <recommendedName>
        <fullName evidence="4">HECT-type E3 ubiquitin transferase</fullName>
        <ecNumber evidence="4">2.3.2.26</ecNumber>
    </recommendedName>
</protein>
<feature type="compositionally biased region" description="Basic and acidic residues" evidence="14">
    <location>
        <begin position="2487"/>
        <end position="2497"/>
    </location>
</feature>
<evidence type="ECO:0000256" key="1">
    <source>
        <dbReference type="ARBA" id="ARBA00000885"/>
    </source>
</evidence>
<dbReference type="PROSITE" id="PS00626">
    <property type="entry name" value="RCC1_2"/>
    <property type="match status" value="3"/>
</dbReference>
<evidence type="ECO:0000256" key="9">
    <source>
        <dbReference type="ARBA" id="ARBA00022737"/>
    </source>
</evidence>
<keyword evidence="6" id="KW-0597">Phosphoprotein</keyword>
<dbReference type="InterPro" id="IPR035768">
    <property type="entry name" value="SPRY_HERC1"/>
</dbReference>
<feature type="repeat" description="RCC1" evidence="13">
    <location>
        <begin position="4292"/>
        <end position="4343"/>
    </location>
</feature>
<keyword evidence="7 12" id="KW-0853">WD repeat</keyword>
<dbReference type="InterPro" id="IPR051625">
    <property type="entry name" value="Signaling_Regulatory_Domain"/>
</dbReference>
<name>A0ABD0JBE7_9CAEN</name>
<dbReference type="GO" id="GO:0061630">
    <property type="term" value="F:ubiquitin protein ligase activity"/>
    <property type="evidence" value="ECO:0007669"/>
    <property type="project" value="UniProtKB-EC"/>
</dbReference>
<dbReference type="PROSITE" id="PS50012">
    <property type="entry name" value="RCC1_3"/>
    <property type="match status" value="11"/>
</dbReference>
<dbReference type="Proteomes" id="UP001519460">
    <property type="component" value="Unassembled WGS sequence"/>
</dbReference>
<dbReference type="InterPro" id="IPR043136">
    <property type="entry name" value="B30.2/SPRY_sf"/>
</dbReference>
<dbReference type="Pfam" id="PF25390">
    <property type="entry name" value="WD40_RLD"/>
    <property type="match status" value="2"/>
</dbReference>
<keyword evidence="18" id="KW-1185">Reference proteome</keyword>
<gene>
    <name evidence="17" type="ORF">BaRGS_00036800</name>
</gene>
<reference evidence="17 18" key="1">
    <citation type="journal article" date="2023" name="Sci. Data">
        <title>Genome assembly of the Korean intertidal mud-creeper Batillaria attramentaria.</title>
        <authorList>
            <person name="Patra A.K."/>
            <person name="Ho P.T."/>
            <person name="Jun S."/>
            <person name="Lee S.J."/>
            <person name="Kim Y."/>
            <person name="Won Y.J."/>
        </authorList>
    </citation>
    <scope>NUCLEOTIDE SEQUENCE [LARGE SCALE GENOMIC DNA]</scope>
    <source>
        <strain evidence="17">Wonlab-2016</strain>
    </source>
</reference>
<dbReference type="SMART" id="SM00320">
    <property type="entry name" value="WD40"/>
    <property type="match status" value="7"/>
</dbReference>
<feature type="repeat" description="RCC1" evidence="13">
    <location>
        <begin position="4240"/>
        <end position="4291"/>
    </location>
</feature>
<feature type="region of interest" description="Disordered" evidence="14">
    <location>
        <begin position="2321"/>
        <end position="2348"/>
    </location>
</feature>
<dbReference type="InterPro" id="IPR058923">
    <property type="entry name" value="RCC1-like_dom"/>
</dbReference>
<feature type="repeat" description="RCC1" evidence="13">
    <location>
        <begin position="4080"/>
        <end position="4134"/>
    </location>
</feature>
<comment type="caution">
    <text evidence="17">The sequence shown here is derived from an EMBL/GenBank/DDBJ whole genome shotgun (WGS) entry which is preliminary data.</text>
</comment>
<dbReference type="PANTHER" id="PTHR22872:SF2">
    <property type="entry name" value="INHIBITOR OF BRUTON TYROSINE KINASE"/>
    <property type="match status" value="1"/>
</dbReference>
<dbReference type="CDD" id="cd12881">
    <property type="entry name" value="SPRY_HERC1"/>
    <property type="match status" value="1"/>
</dbReference>
<feature type="region of interest" description="Disordered" evidence="14">
    <location>
        <begin position="3338"/>
        <end position="3378"/>
    </location>
</feature>
<feature type="region of interest" description="Disordered" evidence="14">
    <location>
        <begin position="3032"/>
        <end position="3056"/>
    </location>
</feature>
<keyword evidence="10 11" id="KW-0833">Ubl conjugation pathway</keyword>
<dbReference type="InterPro" id="IPR024977">
    <property type="entry name" value="Apc4-like_WD40_dom"/>
</dbReference>
<feature type="region of interest" description="Disordered" evidence="14">
    <location>
        <begin position="2438"/>
        <end position="2548"/>
    </location>
</feature>
<dbReference type="Pfam" id="PF00622">
    <property type="entry name" value="SPRY"/>
    <property type="match status" value="1"/>
</dbReference>
<feature type="repeat" description="WD" evidence="12">
    <location>
        <begin position="3454"/>
        <end position="3487"/>
    </location>
</feature>
<evidence type="ECO:0000256" key="10">
    <source>
        <dbReference type="ARBA" id="ARBA00022786"/>
    </source>
</evidence>
<feature type="repeat" description="RCC1" evidence="13">
    <location>
        <begin position="513"/>
        <end position="564"/>
    </location>
</feature>
<dbReference type="Gene3D" id="3.30.2160.10">
    <property type="entry name" value="Hect, E3 ligase catalytic domain"/>
    <property type="match status" value="1"/>
</dbReference>
<dbReference type="Gene3D" id="2.60.120.920">
    <property type="match status" value="1"/>
</dbReference>
<feature type="region of interest" description="Disordered" evidence="14">
    <location>
        <begin position="1235"/>
        <end position="1304"/>
    </location>
</feature>
<dbReference type="Gene3D" id="3.30.2410.10">
    <property type="entry name" value="Hect, E3 ligase catalytic domain"/>
    <property type="match status" value="1"/>
</dbReference>
<dbReference type="EC" id="2.3.2.26" evidence="4"/>
<dbReference type="SUPFAM" id="SSF49899">
    <property type="entry name" value="Concanavalin A-like lectins/glucanases"/>
    <property type="match status" value="1"/>
</dbReference>
<dbReference type="SUPFAM" id="SSF56204">
    <property type="entry name" value="Hect, E3 ligase catalytic domain"/>
    <property type="match status" value="1"/>
</dbReference>
<evidence type="ECO:0000256" key="6">
    <source>
        <dbReference type="ARBA" id="ARBA00022553"/>
    </source>
</evidence>
<evidence type="ECO:0000256" key="12">
    <source>
        <dbReference type="PROSITE-ProRule" id="PRU00221"/>
    </source>
</evidence>
<dbReference type="InterPro" id="IPR013320">
    <property type="entry name" value="ConA-like_dom_sf"/>
</dbReference>
<comment type="pathway">
    <text evidence="3">Protein modification; protein ubiquitination.</text>
</comment>
<dbReference type="SMART" id="SM00119">
    <property type="entry name" value="HECTc"/>
    <property type="match status" value="1"/>
</dbReference>
<dbReference type="Gene3D" id="3.90.1750.10">
    <property type="entry name" value="Hect, E3 ligase catalytic domains"/>
    <property type="match status" value="1"/>
</dbReference>
<dbReference type="InterPro" id="IPR000408">
    <property type="entry name" value="Reg_chr_condens"/>
</dbReference>
<dbReference type="SUPFAM" id="SSF50985">
    <property type="entry name" value="RCC1/BLIP-II"/>
    <property type="match status" value="2"/>
</dbReference>
<evidence type="ECO:0000256" key="13">
    <source>
        <dbReference type="PROSITE-ProRule" id="PRU00235"/>
    </source>
</evidence>
<feature type="compositionally biased region" description="Low complexity" evidence="14">
    <location>
        <begin position="1871"/>
        <end position="1891"/>
    </location>
</feature>
<feature type="compositionally biased region" description="Polar residues" evidence="14">
    <location>
        <begin position="2502"/>
        <end position="2528"/>
    </location>
</feature>
<dbReference type="InterPro" id="IPR001870">
    <property type="entry name" value="B30.2/SPRY"/>
</dbReference>
<dbReference type="Gene3D" id="2.130.10.10">
    <property type="entry name" value="YVTN repeat-like/Quinoprotein amine dehydrogenase"/>
    <property type="match status" value="1"/>
</dbReference>
<feature type="active site" description="Glycyl thioester intermediate" evidence="11">
    <location>
        <position position="4844"/>
    </location>
</feature>
<keyword evidence="9" id="KW-0677">Repeat</keyword>
<dbReference type="InterPro" id="IPR019775">
    <property type="entry name" value="WD40_repeat_CS"/>
</dbReference>
<dbReference type="PANTHER" id="PTHR22872">
    <property type="entry name" value="BTK-BINDING PROTEIN-RELATED"/>
    <property type="match status" value="1"/>
</dbReference>
<feature type="repeat" description="RCC1" evidence="13">
    <location>
        <begin position="391"/>
        <end position="461"/>
    </location>
</feature>